<comment type="pathway">
    <text evidence="8 10">Purine metabolism; AMP biosynthesis via de novo pathway; AMP from IMP: step 1/2.</text>
</comment>
<gene>
    <name evidence="8" type="primary">purA</name>
    <name evidence="11" type="ORF">H9804_05125</name>
</gene>
<feature type="binding site" description="in other chain" evidence="8">
    <location>
        <begin position="38"/>
        <end position="41"/>
    </location>
    <ligand>
        <name>IMP</name>
        <dbReference type="ChEBI" id="CHEBI:58053"/>
        <note>ligand shared between dimeric partners</note>
    </ligand>
</feature>
<name>A0A9D2GSR0_9BACT</name>
<dbReference type="GO" id="GO:0005737">
    <property type="term" value="C:cytoplasm"/>
    <property type="evidence" value="ECO:0007669"/>
    <property type="project" value="UniProtKB-SubCell"/>
</dbReference>
<evidence type="ECO:0000256" key="3">
    <source>
        <dbReference type="ARBA" id="ARBA00022723"/>
    </source>
</evidence>
<keyword evidence="5 8" id="KW-0658">Purine biosynthesis</keyword>
<dbReference type="FunFam" id="3.90.170.10:FF:000001">
    <property type="entry name" value="Adenylosuccinate synthetase"/>
    <property type="match status" value="1"/>
</dbReference>
<evidence type="ECO:0000256" key="9">
    <source>
        <dbReference type="PROSITE-ProRule" id="PRU10134"/>
    </source>
</evidence>
<evidence type="ECO:0000256" key="1">
    <source>
        <dbReference type="ARBA" id="ARBA00011738"/>
    </source>
</evidence>
<dbReference type="GO" id="GO:0046040">
    <property type="term" value="P:IMP metabolic process"/>
    <property type="evidence" value="ECO:0007669"/>
    <property type="project" value="TreeGrafter"/>
</dbReference>
<dbReference type="Gene3D" id="3.90.170.10">
    <property type="entry name" value="Adenylosuccinate Synthetase, subunit A, domain 3"/>
    <property type="match status" value="1"/>
</dbReference>
<feature type="binding site" evidence="8">
    <location>
        <position position="143"/>
    </location>
    <ligand>
        <name>IMP</name>
        <dbReference type="ChEBI" id="CHEBI:58053"/>
        <note>ligand shared between dimeric partners</note>
    </ligand>
</feature>
<evidence type="ECO:0000256" key="7">
    <source>
        <dbReference type="ARBA" id="ARBA00023134"/>
    </source>
</evidence>
<dbReference type="FunFam" id="1.10.300.10:FF:000001">
    <property type="entry name" value="Adenylosuccinate synthetase"/>
    <property type="match status" value="1"/>
</dbReference>
<feature type="active site" evidence="9">
    <location>
        <position position="140"/>
    </location>
</feature>
<dbReference type="GO" id="GO:0000287">
    <property type="term" value="F:magnesium ion binding"/>
    <property type="evidence" value="ECO:0007669"/>
    <property type="project" value="UniProtKB-UniRule"/>
</dbReference>
<evidence type="ECO:0000256" key="5">
    <source>
        <dbReference type="ARBA" id="ARBA00022755"/>
    </source>
</evidence>
<comment type="catalytic activity">
    <reaction evidence="8 10">
        <text>IMP + L-aspartate + GTP = N(6)-(1,2-dicarboxyethyl)-AMP + GDP + phosphate + 2 H(+)</text>
        <dbReference type="Rhea" id="RHEA:15753"/>
        <dbReference type="ChEBI" id="CHEBI:15378"/>
        <dbReference type="ChEBI" id="CHEBI:29991"/>
        <dbReference type="ChEBI" id="CHEBI:37565"/>
        <dbReference type="ChEBI" id="CHEBI:43474"/>
        <dbReference type="ChEBI" id="CHEBI:57567"/>
        <dbReference type="ChEBI" id="CHEBI:58053"/>
        <dbReference type="ChEBI" id="CHEBI:58189"/>
        <dbReference type="EC" id="6.3.4.4"/>
    </reaction>
</comment>
<feature type="binding site" description="in other chain" evidence="8">
    <location>
        <position position="239"/>
    </location>
    <ligand>
        <name>IMP</name>
        <dbReference type="ChEBI" id="CHEBI:58053"/>
        <note>ligand shared between dimeric partners</note>
    </ligand>
</feature>
<comment type="similarity">
    <text evidence="8 10">Belongs to the adenylosuccinate synthetase family.</text>
</comment>
<reference evidence="11" key="2">
    <citation type="submission" date="2021-04" db="EMBL/GenBank/DDBJ databases">
        <authorList>
            <person name="Gilroy R."/>
        </authorList>
    </citation>
    <scope>NUCLEOTIDE SEQUENCE</scope>
    <source>
        <strain evidence="11">ChiW4-1371</strain>
    </source>
</reference>
<keyword evidence="2 8" id="KW-0436">Ligase</keyword>
<dbReference type="PANTHER" id="PTHR11846">
    <property type="entry name" value="ADENYLOSUCCINATE SYNTHETASE"/>
    <property type="match status" value="1"/>
</dbReference>
<dbReference type="GO" id="GO:0044208">
    <property type="term" value="P:'de novo' AMP biosynthetic process"/>
    <property type="evidence" value="ECO:0007669"/>
    <property type="project" value="UniProtKB-UniRule"/>
</dbReference>
<dbReference type="NCBIfam" id="NF002223">
    <property type="entry name" value="PRK01117.1"/>
    <property type="match status" value="1"/>
</dbReference>
<evidence type="ECO:0000313" key="11">
    <source>
        <dbReference type="EMBL" id="HIZ89308.1"/>
    </source>
</evidence>
<feature type="binding site" evidence="8">
    <location>
        <begin position="331"/>
        <end position="333"/>
    </location>
    <ligand>
        <name>GTP</name>
        <dbReference type="ChEBI" id="CHEBI:37565"/>
    </ligand>
</feature>
<dbReference type="AlphaFoldDB" id="A0A9D2GSR0"/>
<keyword evidence="3 8" id="KW-0479">Metal-binding</keyword>
<dbReference type="EC" id="6.3.4.4" evidence="8 10"/>
<feature type="binding site" evidence="8">
    <location>
        <position position="13"/>
    </location>
    <ligand>
        <name>Mg(2+)</name>
        <dbReference type="ChEBI" id="CHEBI:18420"/>
    </ligand>
</feature>
<feature type="binding site" evidence="8">
    <location>
        <position position="305"/>
    </location>
    <ligand>
        <name>GTP</name>
        <dbReference type="ChEBI" id="CHEBI:37565"/>
    </ligand>
</feature>
<dbReference type="CDD" id="cd03108">
    <property type="entry name" value="AdSS"/>
    <property type="match status" value="1"/>
</dbReference>
<reference evidence="11" key="1">
    <citation type="journal article" date="2021" name="PeerJ">
        <title>Extensive microbial diversity within the chicken gut microbiome revealed by metagenomics and culture.</title>
        <authorList>
            <person name="Gilroy R."/>
            <person name="Ravi A."/>
            <person name="Getino M."/>
            <person name="Pursley I."/>
            <person name="Horton D.L."/>
            <person name="Alikhan N.F."/>
            <person name="Baker D."/>
            <person name="Gharbi K."/>
            <person name="Hall N."/>
            <person name="Watson M."/>
            <person name="Adriaenssens E.M."/>
            <person name="Foster-Nyarko E."/>
            <person name="Jarju S."/>
            <person name="Secka A."/>
            <person name="Antonio M."/>
            <person name="Oren A."/>
            <person name="Chaudhuri R.R."/>
            <person name="La Ragione R."/>
            <person name="Hildebrand F."/>
            <person name="Pallen M.J."/>
        </authorList>
    </citation>
    <scope>NUCLEOTIDE SEQUENCE</scope>
    <source>
        <strain evidence="11">ChiW4-1371</strain>
    </source>
</reference>
<feature type="binding site" evidence="8">
    <location>
        <begin position="413"/>
        <end position="415"/>
    </location>
    <ligand>
        <name>GTP</name>
        <dbReference type="ChEBI" id="CHEBI:37565"/>
    </ligand>
</feature>
<dbReference type="InterPro" id="IPR001114">
    <property type="entry name" value="Adenylosuccinate_synthetase"/>
</dbReference>
<dbReference type="Proteomes" id="UP000824176">
    <property type="component" value="Unassembled WGS sequence"/>
</dbReference>
<feature type="binding site" description="in other chain" evidence="8">
    <location>
        <begin position="13"/>
        <end position="16"/>
    </location>
    <ligand>
        <name>IMP</name>
        <dbReference type="ChEBI" id="CHEBI:58053"/>
        <note>ligand shared between dimeric partners</note>
    </ligand>
</feature>
<feature type="binding site" description="in other chain" evidence="8">
    <location>
        <position position="129"/>
    </location>
    <ligand>
        <name>IMP</name>
        <dbReference type="ChEBI" id="CHEBI:58053"/>
        <note>ligand shared between dimeric partners</note>
    </ligand>
</feature>
<keyword evidence="7 8" id="KW-0342">GTP-binding</keyword>
<organism evidence="11 12">
    <name type="scientific">Candidatus Mucispirillum faecigallinarum</name>
    <dbReference type="NCBI Taxonomy" id="2838699"/>
    <lineage>
        <taxon>Bacteria</taxon>
        <taxon>Pseudomonadati</taxon>
        <taxon>Deferribacterota</taxon>
        <taxon>Deferribacteres</taxon>
        <taxon>Deferribacterales</taxon>
        <taxon>Mucispirillaceae</taxon>
        <taxon>Mucispirillum</taxon>
    </lineage>
</organism>
<comment type="subunit">
    <text evidence="1 8">Homodimer.</text>
</comment>
<feature type="binding site" evidence="8">
    <location>
        <begin position="12"/>
        <end position="18"/>
    </location>
    <ligand>
        <name>GTP</name>
        <dbReference type="ChEBI" id="CHEBI:37565"/>
    </ligand>
</feature>
<keyword evidence="8" id="KW-0963">Cytoplasm</keyword>
<dbReference type="PROSITE" id="PS01266">
    <property type="entry name" value="ADENYLOSUCCIN_SYN_1"/>
    <property type="match status" value="1"/>
</dbReference>
<evidence type="ECO:0000256" key="8">
    <source>
        <dbReference type="HAMAP-Rule" id="MF_00011"/>
    </source>
</evidence>
<dbReference type="SUPFAM" id="SSF52540">
    <property type="entry name" value="P-loop containing nucleoside triphosphate hydrolases"/>
    <property type="match status" value="1"/>
</dbReference>
<feature type="binding site" description="in other chain" evidence="8">
    <location>
        <position position="224"/>
    </location>
    <ligand>
        <name>IMP</name>
        <dbReference type="ChEBI" id="CHEBI:58053"/>
        <note>ligand shared between dimeric partners</note>
    </ligand>
</feature>
<dbReference type="InterPro" id="IPR018220">
    <property type="entry name" value="Adenylosuccin_syn_GTP-bd"/>
</dbReference>
<keyword evidence="6 8" id="KW-0460">Magnesium</keyword>
<evidence type="ECO:0000256" key="4">
    <source>
        <dbReference type="ARBA" id="ARBA00022741"/>
    </source>
</evidence>
<comment type="cofactor">
    <cofactor evidence="8">
        <name>Mg(2+)</name>
        <dbReference type="ChEBI" id="CHEBI:18420"/>
    </cofactor>
    <text evidence="8">Binds 1 Mg(2+) ion per subunit.</text>
</comment>
<dbReference type="GO" id="GO:0005525">
    <property type="term" value="F:GTP binding"/>
    <property type="evidence" value="ECO:0007669"/>
    <property type="project" value="UniProtKB-UniRule"/>
</dbReference>
<dbReference type="GO" id="GO:0004019">
    <property type="term" value="F:adenylosuccinate synthase activity"/>
    <property type="evidence" value="ECO:0007669"/>
    <property type="project" value="UniProtKB-UniRule"/>
</dbReference>
<dbReference type="PANTHER" id="PTHR11846:SF0">
    <property type="entry name" value="ADENYLOSUCCINATE SYNTHETASE"/>
    <property type="match status" value="1"/>
</dbReference>
<dbReference type="HAMAP" id="MF_00011">
    <property type="entry name" value="Adenylosucc_synth"/>
    <property type="match status" value="1"/>
</dbReference>
<sequence length="429" mass="47476">MSCSAVLGAQWGDEGKGKIVDMYSEQADVVVRYQGGHNAGHTVWVNGVKYILRLIPSGIIHEKTINIIGNGTVIELDALFKEINELKEKGIKFDGRFYISDRAHVIMPYHIFFDKHKEELKGANKIGTTGRGIGPTYMDKTARNGIRIGDLFNEKLLDEKIQTNVEELNKYAVKAYGVDPINIDEAKAYCKRHINDLKKYVTDTSYLINKLIDEGKKVMLEGAQGTMLDVDFGTYPFVTSSNGTAGGACTGTGISPRRISCIAGVMKAYTTRVGSGPFPTELFDADGEALRAAGHEFGAVTGRPRRCGWLDLVAAKYAVMINGLDYIALTKMDVLDNMPVIKVCTGYEIDGKIVEQFPADLASLEKIKPVYKEFKGWMTDLSKTKKIEDLPKEAKEYIDFISNYLGVPYCVVSVGTDRSQTIVLNEIFK</sequence>
<comment type="subcellular location">
    <subcellularLocation>
        <location evidence="8">Cytoplasm</location>
    </subcellularLocation>
</comment>
<evidence type="ECO:0000256" key="6">
    <source>
        <dbReference type="ARBA" id="ARBA00022842"/>
    </source>
</evidence>
<dbReference type="InterPro" id="IPR042110">
    <property type="entry name" value="Adenylosuccinate_synth_dom2"/>
</dbReference>
<dbReference type="Pfam" id="PF00709">
    <property type="entry name" value="Adenylsucc_synt"/>
    <property type="match status" value="1"/>
</dbReference>
<feature type="active site" description="Proton acceptor" evidence="8">
    <location>
        <position position="13"/>
    </location>
</feature>
<evidence type="ECO:0000256" key="2">
    <source>
        <dbReference type="ARBA" id="ARBA00022598"/>
    </source>
</evidence>
<feature type="active site" description="Proton donor" evidence="8">
    <location>
        <position position="41"/>
    </location>
</feature>
<dbReference type="InterPro" id="IPR033128">
    <property type="entry name" value="Adenylosuccin_syn_Lys_AS"/>
</dbReference>
<feature type="binding site" evidence="8">
    <location>
        <position position="40"/>
    </location>
    <ligand>
        <name>Mg(2+)</name>
        <dbReference type="ChEBI" id="CHEBI:18420"/>
    </ligand>
</feature>
<feature type="binding site" evidence="8">
    <location>
        <begin position="40"/>
        <end position="42"/>
    </location>
    <ligand>
        <name>GTP</name>
        <dbReference type="ChEBI" id="CHEBI:37565"/>
    </ligand>
</feature>
<protein>
    <recommendedName>
        <fullName evidence="8 10">Adenylosuccinate synthetase</fullName>
        <shortName evidence="8">AMPSase</shortName>
        <shortName evidence="8">AdSS</shortName>
        <ecNumber evidence="8 10">6.3.4.4</ecNumber>
    </recommendedName>
    <alternativeName>
        <fullName evidence="8">IMP--aspartate ligase</fullName>
    </alternativeName>
</protein>
<dbReference type="InterPro" id="IPR042111">
    <property type="entry name" value="Adenylosuccinate_synth_dom3"/>
</dbReference>
<proteinExistence type="inferred from homology"/>
<accession>A0A9D2GSR0</accession>
<dbReference type="Gene3D" id="1.10.300.10">
    <property type="entry name" value="Adenylosuccinate Synthetase, subunit A, domain 2"/>
    <property type="match status" value="1"/>
</dbReference>
<dbReference type="EMBL" id="DXAQ01000080">
    <property type="protein sequence ID" value="HIZ89308.1"/>
    <property type="molecule type" value="Genomic_DNA"/>
</dbReference>
<comment type="function">
    <text evidence="8">Plays an important role in the de novo pathway of purine nucleotide biosynthesis. Catalyzes the first committed step in the biosynthesis of AMP from IMP.</text>
</comment>
<dbReference type="Gene3D" id="3.40.440.10">
    <property type="entry name" value="Adenylosuccinate Synthetase, subunit A, domain 1"/>
    <property type="match status" value="1"/>
</dbReference>
<evidence type="ECO:0000313" key="12">
    <source>
        <dbReference type="Proteomes" id="UP000824176"/>
    </source>
</evidence>
<dbReference type="PROSITE" id="PS00513">
    <property type="entry name" value="ADENYLOSUCCIN_SYN_2"/>
    <property type="match status" value="1"/>
</dbReference>
<dbReference type="SMART" id="SM00788">
    <property type="entry name" value="Adenylsucc_synt"/>
    <property type="match status" value="1"/>
</dbReference>
<keyword evidence="4 8" id="KW-0547">Nucleotide-binding</keyword>
<evidence type="ECO:0000256" key="10">
    <source>
        <dbReference type="RuleBase" id="RU000520"/>
    </source>
</evidence>
<dbReference type="InterPro" id="IPR042109">
    <property type="entry name" value="Adenylosuccinate_synth_dom1"/>
</dbReference>
<dbReference type="InterPro" id="IPR027417">
    <property type="entry name" value="P-loop_NTPase"/>
</dbReference>
<feature type="binding site" description="in other chain" evidence="8">
    <location>
        <position position="303"/>
    </location>
    <ligand>
        <name>IMP</name>
        <dbReference type="ChEBI" id="CHEBI:58053"/>
        <note>ligand shared between dimeric partners</note>
    </ligand>
</feature>
<comment type="caution">
    <text evidence="11">The sequence shown here is derived from an EMBL/GenBank/DDBJ whole genome shotgun (WGS) entry which is preliminary data.</text>
</comment>
<dbReference type="NCBIfam" id="TIGR00184">
    <property type="entry name" value="purA"/>
    <property type="match status" value="1"/>
</dbReference>
<feature type="binding site" evidence="8">
    <location>
        <begin position="299"/>
        <end position="305"/>
    </location>
    <ligand>
        <name>substrate</name>
    </ligand>
</feature>